<organism evidence="2 3">
    <name type="scientific">Kingella denitrificans ATCC 33394</name>
    <dbReference type="NCBI Taxonomy" id="888741"/>
    <lineage>
        <taxon>Bacteria</taxon>
        <taxon>Pseudomonadati</taxon>
        <taxon>Pseudomonadota</taxon>
        <taxon>Betaproteobacteria</taxon>
        <taxon>Neisseriales</taxon>
        <taxon>Neisseriaceae</taxon>
        <taxon>Kingella</taxon>
    </lineage>
</organism>
<evidence type="ECO:0000313" key="3">
    <source>
        <dbReference type="Proteomes" id="UP000004088"/>
    </source>
</evidence>
<protein>
    <submittedName>
        <fullName evidence="2">Uncharacterized protein</fullName>
    </submittedName>
</protein>
<reference evidence="2 3" key="1">
    <citation type="submission" date="2011-01" db="EMBL/GenBank/DDBJ databases">
        <authorList>
            <person name="Muzny D."/>
            <person name="Qin X."/>
            <person name="Deng J."/>
            <person name="Jiang H."/>
            <person name="Liu Y."/>
            <person name="Qu J."/>
            <person name="Song X.-Z."/>
            <person name="Zhang L."/>
            <person name="Thornton R."/>
            <person name="Coyle M."/>
            <person name="Francisco L."/>
            <person name="Jackson L."/>
            <person name="Javaid M."/>
            <person name="Korchina V."/>
            <person name="Kovar C."/>
            <person name="Mata R."/>
            <person name="Mathew T."/>
            <person name="Ngo R."/>
            <person name="Nguyen L."/>
            <person name="Nguyen N."/>
            <person name="Okwuonu G."/>
            <person name="Ongeri F."/>
            <person name="Pham C."/>
            <person name="Simmons D."/>
            <person name="Wilczek-Boney K."/>
            <person name="Hale W."/>
            <person name="Jakkamsetti A."/>
            <person name="Pham P."/>
            <person name="Ruth R."/>
            <person name="San Lucas F."/>
            <person name="Warren J."/>
            <person name="Zhang J."/>
            <person name="Zhao Z."/>
            <person name="Zhou C."/>
            <person name="Zhu D."/>
            <person name="Lee S."/>
            <person name="Bess C."/>
            <person name="Blankenburg K."/>
            <person name="Forbes L."/>
            <person name="Fu Q."/>
            <person name="Gubbala S."/>
            <person name="Hirani K."/>
            <person name="Jayaseelan J.C."/>
            <person name="Lara F."/>
            <person name="Munidasa M."/>
            <person name="Palculict T."/>
            <person name="Patil S."/>
            <person name="Pu L.-L."/>
            <person name="Saada N."/>
            <person name="Tang L."/>
            <person name="Weissenberger G."/>
            <person name="Zhu Y."/>
            <person name="Hemphill L."/>
            <person name="Shang Y."/>
            <person name="Youmans B."/>
            <person name="Ayvaz T."/>
            <person name="Ross M."/>
            <person name="Santibanez J."/>
            <person name="Aqrawi P."/>
            <person name="Gross S."/>
            <person name="Joshi V."/>
            <person name="Fowler G."/>
            <person name="Nazareth L."/>
            <person name="Reid J."/>
            <person name="Worley K."/>
            <person name="Petrosino J."/>
            <person name="Highlander S."/>
            <person name="Gibbs R."/>
        </authorList>
    </citation>
    <scope>NUCLEOTIDE SEQUENCE [LARGE SCALE GENOMIC DNA]</scope>
    <source>
        <strain evidence="2 3">ATCC 33394</strain>
    </source>
</reference>
<dbReference type="Proteomes" id="UP000004088">
    <property type="component" value="Unassembled WGS sequence"/>
</dbReference>
<keyword evidence="1" id="KW-1133">Transmembrane helix</keyword>
<feature type="transmembrane region" description="Helical" evidence="1">
    <location>
        <begin position="12"/>
        <end position="31"/>
    </location>
</feature>
<sequence length="41" mass="4519">MQAILGGCRLLFGSEKAVCTLIFPFGLNAYLSIAKKMRRLS</sequence>
<evidence type="ECO:0000256" key="1">
    <source>
        <dbReference type="SAM" id="Phobius"/>
    </source>
</evidence>
<dbReference type="STRING" id="888741.HMPREF9098_0993"/>
<name>F0EYQ9_9NEIS</name>
<keyword evidence="1" id="KW-0472">Membrane</keyword>
<accession>F0EYQ9</accession>
<dbReference type="EMBL" id="AEWV01000015">
    <property type="protein sequence ID" value="EGC17667.1"/>
    <property type="molecule type" value="Genomic_DNA"/>
</dbReference>
<gene>
    <name evidence="2" type="ORF">HMPREF9098_0993</name>
</gene>
<evidence type="ECO:0000313" key="2">
    <source>
        <dbReference type="EMBL" id="EGC17667.1"/>
    </source>
</evidence>
<keyword evidence="1" id="KW-0812">Transmembrane</keyword>
<dbReference type="AlphaFoldDB" id="F0EYQ9"/>
<comment type="caution">
    <text evidence="2">The sequence shown here is derived from an EMBL/GenBank/DDBJ whole genome shotgun (WGS) entry which is preliminary data.</text>
</comment>
<dbReference type="HOGENOM" id="CLU_3271368_0_0_4"/>
<proteinExistence type="predicted"/>
<keyword evidence="3" id="KW-1185">Reference proteome</keyword>